<keyword evidence="3" id="KW-1185">Reference proteome</keyword>
<dbReference type="Proteomes" id="UP000281564">
    <property type="component" value="Unassembled WGS sequence"/>
</dbReference>
<gene>
    <name evidence="2" type="ORF">DP106_05085</name>
</gene>
<proteinExistence type="predicted"/>
<evidence type="ECO:0000313" key="2">
    <source>
        <dbReference type="EMBL" id="RJX50639.1"/>
    </source>
</evidence>
<dbReference type="OrthoDB" id="339061at2157"/>
<dbReference type="RefSeq" id="WP_120083835.1">
    <property type="nucleotide sequence ID" value="NZ_QMDW01000005.1"/>
</dbReference>
<reference evidence="2 3" key="1">
    <citation type="submission" date="2018-06" db="EMBL/GenBank/DDBJ databases">
        <title>Halonotius sp. F13-13 a new haloarchaeeon isolated from a solar saltern from Isla Cristina, Huelva, Spain.</title>
        <authorList>
            <person name="Duran-Viseras A."/>
            <person name="Sanchez-Porro C."/>
            <person name="Ventosa A."/>
        </authorList>
    </citation>
    <scope>NUCLEOTIDE SEQUENCE [LARGE SCALE GENOMIC DNA]</scope>
    <source>
        <strain evidence="2 3">CECT 7525</strain>
    </source>
</reference>
<evidence type="ECO:0000313" key="3">
    <source>
        <dbReference type="Proteomes" id="UP000281564"/>
    </source>
</evidence>
<dbReference type="AlphaFoldDB" id="A0A3A6QBW6"/>
<feature type="region of interest" description="Disordered" evidence="1">
    <location>
        <begin position="52"/>
        <end position="124"/>
    </location>
</feature>
<feature type="compositionally biased region" description="Polar residues" evidence="1">
    <location>
        <begin position="71"/>
        <end position="80"/>
    </location>
</feature>
<dbReference type="EMBL" id="QMDW01000005">
    <property type="protein sequence ID" value="RJX50639.1"/>
    <property type="molecule type" value="Genomic_DNA"/>
</dbReference>
<comment type="caution">
    <text evidence="2">The sequence shown here is derived from an EMBL/GenBank/DDBJ whole genome shotgun (WGS) entry which is preliminary data.</text>
</comment>
<sequence>MMIPQDPLSQSKAVTPGSTRRVTRRTVLGGIGTVGLASLAGCLGVFGAEPVNSEQNATDEDGPGSGGGQTPARTFTTTNQPDTSDGTPEPTPEPDPDDDRPGGLPNGPGVMPGDLPPSYTRYPERFDPIDRVYVGPITSPATNDWNPHYDDPEPGKKLADVAVHNSTIEDWVVSPPHTMHRVDGLELTVDGDGAFTAEGGFHYRNKCGYFGVNHLYVRGPTATIYLAYSHDPACSESEVRDEEGYWYGPVTVTGSLDGDFDTLRIILLNGNENLGEFNSTDTIEFGI</sequence>
<organism evidence="2 3">
    <name type="scientific">Halonotius pteroides</name>
    <dbReference type="NCBI Taxonomy" id="268735"/>
    <lineage>
        <taxon>Archaea</taxon>
        <taxon>Methanobacteriati</taxon>
        <taxon>Methanobacteriota</taxon>
        <taxon>Stenosarchaea group</taxon>
        <taxon>Halobacteria</taxon>
        <taxon>Halobacteriales</taxon>
        <taxon>Haloferacaceae</taxon>
        <taxon>Halonotius</taxon>
    </lineage>
</organism>
<accession>A0A3A6QBW6</accession>
<protein>
    <submittedName>
        <fullName evidence="2">Uncharacterized protein</fullName>
    </submittedName>
</protein>
<feature type="region of interest" description="Disordered" evidence="1">
    <location>
        <begin position="1"/>
        <end position="21"/>
    </location>
</feature>
<evidence type="ECO:0000256" key="1">
    <source>
        <dbReference type="SAM" id="MobiDB-lite"/>
    </source>
</evidence>
<name>A0A3A6QBW6_9EURY</name>